<evidence type="ECO:0000313" key="2">
    <source>
        <dbReference type="Proteomes" id="UP000424527"/>
    </source>
</evidence>
<keyword evidence="2" id="KW-1185">Reference proteome</keyword>
<dbReference type="AlphaFoldDB" id="A0A6G0HGL1"/>
<evidence type="ECO:0000313" key="1">
    <source>
        <dbReference type="EMBL" id="KAE8278223.1"/>
    </source>
</evidence>
<name>A0A6G0HGL1_LARCR</name>
<reference evidence="1 2" key="1">
    <citation type="submission" date="2019-07" db="EMBL/GenBank/DDBJ databases">
        <title>Chromosome genome assembly for large yellow croaker.</title>
        <authorList>
            <person name="Xiao S."/>
        </authorList>
    </citation>
    <scope>NUCLEOTIDE SEQUENCE [LARGE SCALE GENOMIC DNA]</scope>
    <source>
        <strain evidence="1">JMULYC20181020</strain>
        <tissue evidence="1">Muscle</tissue>
    </source>
</reference>
<dbReference type="PANTHER" id="PTHR31025">
    <property type="entry name" value="SI:CH211-196P9.1-RELATED"/>
    <property type="match status" value="1"/>
</dbReference>
<organism evidence="1 2">
    <name type="scientific">Larimichthys crocea</name>
    <name type="common">Large yellow croaker</name>
    <name type="synonym">Pseudosciaena crocea</name>
    <dbReference type="NCBI Taxonomy" id="215358"/>
    <lineage>
        <taxon>Eukaryota</taxon>
        <taxon>Metazoa</taxon>
        <taxon>Chordata</taxon>
        <taxon>Craniata</taxon>
        <taxon>Vertebrata</taxon>
        <taxon>Euteleostomi</taxon>
        <taxon>Actinopterygii</taxon>
        <taxon>Neopterygii</taxon>
        <taxon>Teleostei</taxon>
        <taxon>Neoteleostei</taxon>
        <taxon>Acanthomorphata</taxon>
        <taxon>Eupercaria</taxon>
        <taxon>Sciaenidae</taxon>
        <taxon>Larimichthys</taxon>
    </lineage>
</organism>
<sequence>MLLRVLFDGEQKYVRLSDLTFDTFMKEVCLKFNIPEGRQPDLKVFDQSDTEFDGEVFEEIVKESPGTFKVMLSKEELAGGPSRVQPRPFTADKVLSDEDVEAAIAVLKHSADEDTIREKMKATFIYRQPMVNNEKRAGDVFSVFPRFLDTPGLIEQDFRLLFGEATANKFLEKWANDLKTKVITESHGLVPTTELLDLMRNAESTAEIENGWDSDMSAILLLLHLLPPSAKGRKRPGKVSACQAVQHLIRFIKTGTSVQQHLDNISQSSQPYLLAQGPARSSIHTFFIVIDKYALPCKATGSVGALDELFKAHYVFGTSYSSSLAKISTGHTRSLETVALALRGHIITDNRYWFQDRIKGRLVL</sequence>
<gene>
    <name evidence="1" type="ORF">D5F01_LYC23691</name>
</gene>
<proteinExistence type="predicted"/>
<dbReference type="PANTHER" id="PTHR31025:SF29">
    <property type="entry name" value="SI:CH211-196P9.1"/>
    <property type="match status" value="1"/>
</dbReference>
<comment type="caution">
    <text evidence="1">The sequence shown here is derived from an EMBL/GenBank/DDBJ whole genome shotgun (WGS) entry which is preliminary data.</text>
</comment>
<protein>
    <submittedName>
        <fullName evidence="1">Uncharacterized protein</fullName>
    </submittedName>
</protein>
<dbReference type="Proteomes" id="UP000424527">
    <property type="component" value="Unassembled WGS sequence"/>
</dbReference>
<accession>A0A6G0HGL1</accession>
<dbReference type="EMBL" id="REGW02000025">
    <property type="protein sequence ID" value="KAE8278223.1"/>
    <property type="molecule type" value="Genomic_DNA"/>
</dbReference>